<evidence type="ECO:0000313" key="8">
    <source>
        <dbReference type="Proteomes" id="UP001371305"/>
    </source>
</evidence>
<dbReference type="InterPro" id="IPR029060">
    <property type="entry name" value="PIN-like_dom_sf"/>
</dbReference>
<keyword evidence="1 5" id="KW-1277">Toxin-antitoxin system</keyword>
<keyword evidence="8" id="KW-1185">Reference proteome</keyword>
<gene>
    <name evidence="5" type="primary">vapC</name>
    <name evidence="7" type="ORF">WKV53_21385</name>
</gene>
<proteinExistence type="inferred from homology"/>
<feature type="binding site" evidence="5">
    <location>
        <position position="106"/>
    </location>
    <ligand>
        <name>Mg(2+)</name>
        <dbReference type="ChEBI" id="CHEBI:18420"/>
    </ligand>
</feature>
<comment type="cofactor">
    <cofactor evidence="5">
        <name>Mg(2+)</name>
        <dbReference type="ChEBI" id="CHEBI:18420"/>
    </cofactor>
</comment>
<name>A0ABU9AZ79_9BACT</name>
<evidence type="ECO:0000256" key="4">
    <source>
        <dbReference type="ARBA" id="ARBA00022801"/>
    </source>
</evidence>
<dbReference type="EC" id="3.1.-.-" evidence="5"/>
<reference evidence="7 8" key="1">
    <citation type="submission" date="2024-04" db="EMBL/GenBank/DDBJ databases">
        <title>Luteolibacter sp. isolated from soil.</title>
        <authorList>
            <person name="An J."/>
        </authorList>
    </citation>
    <scope>NUCLEOTIDE SEQUENCE [LARGE SCALE GENOMIC DNA]</scope>
    <source>
        <strain evidence="7 8">Y139</strain>
    </source>
</reference>
<comment type="caution">
    <text evidence="7">The sequence shown here is derived from an EMBL/GenBank/DDBJ whole genome shotgun (WGS) entry which is preliminary data.</text>
</comment>
<protein>
    <recommendedName>
        <fullName evidence="5">Ribonuclease VapC</fullName>
        <shortName evidence="5">RNase VapC</shortName>
        <ecNumber evidence="5">3.1.-.-</ecNumber>
    </recommendedName>
    <alternativeName>
        <fullName evidence="5">Toxin VapC</fullName>
    </alternativeName>
</protein>
<dbReference type="Proteomes" id="UP001371305">
    <property type="component" value="Unassembled WGS sequence"/>
</dbReference>
<keyword evidence="5" id="KW-0460">Magnesium</keyword>
<feature type="domain" description="PIN" evidence="6">
    <location>
        <begin position="3"/>
        <end position="125"/>
    </location>
</feature>
<dbReference type="InterPro" id="IPR002716">
    <property type="entry name" value="PIN_dom"/>
</dbReference>
<keyword evidence="4 5" id="KW-0378">Hydrolase</keyword>
<dbReference type="HAMAP" id="MF_00265">
    <property type="entry name" value="VapC_Nob1"/>
    <property type="match status" value="1"/>
</dbReference>
<feature type="binding site" evidence="5">
    <location>
        <position position="6"/>
    </location>
    <ligand>
        <name>Mg(2+)</name>
        <dbReference type="ChEBI" id="CHEBI:18420"/>
    </ligand>
</feature>
<dbReference type="Gene3D" id="3.40.50.1010">
    <property type="entry name" value="5'-nuclease"/>
    <property type="match status" value="1"/>
</dbReference>
<evidence type="ECO:0000259" key="6">
    <source>
        <dbReference type="Pfam" id="PF01850"/>
    </source>
</evidence>
<comment type="function">
    <text evidence="5">Toxic component of a toxin-antitoxin (TA) system. An RNase.</text>
</comment>
<evidence type="ECO:0000256" key="3">
    <source>
        <dbReference type="ARBA" id="ARBA00022723"/>
    </source>
</evidence>
<dbReference type="InterPro" id="IPR022907">
    <property type="entry name" value="VapC_family"/>
</dbReference>
<evidence type="ECO:0000256" key="5">
    <source>
        <dbReference type="HAMAP-Rule" id="MF_00265"/>
    </source>
</evidence>
<evidence type="ECO:0000256" key="1">
    <source>
        <dbReference type="ARBA" id="ARBA00022649"/>
    </source>
</evidence>
<dbReference type="Pfam" id="PF01850">
    <property type="entry name" value="PIN"/>
    <property type="match status" value="1"/>
</dbReference>
<keyword evidence="5" id="KW-0800">Toxin</keyword>
<organism evidence="7 8">
    <name type="scientific">Luteolibacter soli</name>
    <dbReference type="NCBI Taxonomy" id="3135280"/>
    <lineage>
        <taxon>Bacteria</taxon>
        <taxon>Pseudomonadati</taxon>
        <taxon>Verrucomicrobiota</taxon>
        <taxon>Verrucomicrobiia</taxon>
        <taxon>Verrucomicrobiales</taxon>
        <taxon>Verrucomicrobiaceae</taxon>
        <taxon>Luteolibacter</taxon>
    </lineage>
</organism>
<comment type="similarity">
    <text evidence="5">Belongs to the PINc/VapC protein family.</text>
</comment>
<sequence length="136" mass="14402">MNYLLDVNVLVAWGWADHADHKRVVRWIASTKSSTSDSLVTSSIPELGFVRVSLQRAAGRLTVEDAVKTLQSMIGSLGGSHAFLPDDQSSTMGFANWCAGASRTTDAHLLALAARHGAELATLDLGIPGAFVIPSV</sequence>
<dbReference type="EMBL" id="JBBUKT010000010">
    <property type="protein sequence ID" value="MEK7953082.1"/>
    <property type="molecule type" value="Genomic_DNA"/>
</dbReference>
<keyword evidence="3 5" id="KW-0479">Metal-binding</keyword>
<evidence type="ECO:0000256" key="2">
    <source>
        <dbReference type="ARBA" id="ARBA00022722"/>
    </source>
</evidence>
<dbReference type="SUPFAM" id="SSF88723">
    <property type="entry name" value="PIN domain-like"/>
    <property type="match status" value="1"/>
</dbReference>
<keyword evidence="2 5" id="KW-0540">Nuclease</keyword>
<evidence type="ECO:0000313" key="7">
    <source>
        <dbReference type="EMBL" id="MEK7953082.1"/>
    </source>
</evidence>
<dbReference type="RefSeq" id="WP_341406846.1">
    <property type="nucleotide sequence ID" value="NZ_JBBUKT010000010.1"/>
</dbReference>
<accession>A0ABU9AZ79</accession>